<dbReference type="InterPro" id="IPR001650">
    <property type="entry name" value="Helicase_C-like"/>
</dbReference>
<dbReference type="InterPro" id="IPR027417">
    <property type="entry name" value="P-loop_NTPase"/>
</dbReference>
<keyword evidence="1" id="KW-0547">Nucleotide-binding</keyword>
<dbReference type="RefSeq" id="WP_260904224.1">
    <property type="nucleotide sequence ID" value="NZ_JAOCZP010000004.1"/>
</dbReference>
<dbReference type="PANTHER" id="PTHR43788">
    <property type="entry name" value="DNA2/NAM7 HELICASE FAMILY MEMBER"/>
    <property type="match status" value="1"/>
</dbReference>
<dbReference type="EMBL" id="JAOCZP010000004">
    <property type="protein sequence ID" value="MCT7376365.1"/>
    <property type="molecule type" value="Genomic_DNA"/>
</dbReference>
<feature type="domain" description="Helicase C-terminal" evidence="5">
    <location>
        <begin position="1206"/>
        <end position="1369"/>
    </location>
</feature>
<dbReference type="Pfam" id="PF00270">
    <property type="entry name" value="DEAD"/>
    <property type="match status" value="1"/>
</dbReference>
<dbReference type="Proteomes" id="UP001320831">
    <property type="component" value="Unassembled WGS sequence"/>
</dbReference>
<keyword evidence="2" id="KW-0378">Hydrolase</keyword>
<dbReference type="SMART" id="SM00487">
    <property type="entry name" value="DEXDc"/>
    <property type="match status" value="1"/>
</dbReference>
<dbReference type="SUPFAM" id="SSF52540">
    <property type="entry name" value="P-loop containing nucleoside triphosphate hydrolases"/>
    <property type="match status" value="2"/>
</dbReference>
<dbReference type="PROSITE" id="PS51194">
    <property type="entry name" value="HELICASE_CTER"/>
    <property type="match status" value="1"/>
</dbReference>
<evidence type="ECO:0000313" key="7">
    <source>
        <dbReference type="Proteomes" id="UP001320831"/>
    </source>
</evidence>
<evidence type="ECO:0000256" key="3">
    <source>
        <dbReference type="ARBA" id="ARBA00022806"/>
    </source>
</evidence>
<evidence type="ECO:0000256" key="1">
    <source>
        <dbReference type="ARBA" id="ARBA00022741"/>
    </source>
</evidence>
<protein>
    <submittedName>
        <fullName evidence="6">AAA domain-containing protein</fullName>
    </submittedName>
</protein>
<dbReference type="InterPro" id="IPR047187">
    <property type="entry name" value="SF1_C_Upf1"/>
</dbReference>
<dbReference type="Pfam" id="PF13087">
    <property type="entry name" value="AAA_12"/>
    <property type="match status" value="1"/>
</dbReference>
<evidence type="ECO:0000256" key="4">
    <source>
        <dbReference type="ARBA" id="ARBA00022840"/>
    </source>
</evidence>
<dbReference type="InterPro" id="IPR050534">
    <property type="entry name" value="Coronavir_polyprotein_1ab"/>
</dbReference>
<dbReference type="CDD" id="cd18808">
    <property type="entry name" value="SF1_C_Upf1"/>
    <property type="match status" value="1"/>
</dbReference>
<dbReference type="Pfam" id="PF13245">
    <property type="entry name" value="AAA_19"/>
    <property type="match status" value="1"/>
</dbReference>
<evidence type="ECO:0000259" key="5">
    <source>
        <dbReference type="PROSITE" id="PS51194"/>
    </source>
</evidence>
<evidence type="ECO:0000256" key="2">
    <source>
        <dbReference type="ARBA" id="ARBA00022801"/>
    </source>
</evidence>
<accession>A0ABT2LP77</accession>
<proteinExistence type="predicted"/>
<gene>
    <name evidence="6" type="ORF">N5A92_15115</name>
</gene>
<dbReference type="InterPro" id="IPR014001">
    <property type="entry name" value="Helicase_ATP-bd"/>
</dbReference>
<sequence length="2105" mass="228519">MTTRDDILHFLRDPSAFSATAADRDLWVEGLDTFANPSIARTGDRSLRLAQEAAWRGLADHRVGLVLGPPGTGKTHLLSWLITGFGALRTARQRPARTLVTAFTKSAVGNVLDAVARRQALHDPSAPDPIFYGAPPSGGVAAGVQLLGRGEEADVAQEIASGRTAIGATIWSLYRLIASGVLPAVDGPTAPLFDLVCIDEASQMVLGQGLMALAGMAPACRIVVSGDDQQLPPVRAMRSTRIDDREMGGSLYAFLKSAQAAEFPLEETFRLNAPLAKFPERKFYPGRYVSAAPDARLALHTHWRDGLDLVSRIALDPALPIVVLVHDGPAAATSNPFEANLAAKLTVELAERVETPNGPVPPVEFWSEIAAVVSPHRAQNAAIRGLMPAALKPDAFIETVDRIQGNERDAVILSYCVADPEFALAEAEFIFSPERLNVASTRARTKLVLIISRRLLEAAPGEQETMDKAELLREFVYSCDLVAETVLDGPAGRRIRTQVRARGFDGDILALDLTPDTETEQALPEMTPALEGLLSAIRRVAASNAYGTATLSQVRKAMALAAEPFADARVLHLLGWISLVERESRFGLFWQAKPFEVPRRVYATDIDTVRARIATVIREARSGKYCFYDQARDRFAWMSERGEDVLLSVVQALQAEGLLTLGAAGGAMTIAMTITAAEVEESIADEPLPPLADEDYRLLNRLEDIEAARINFGIFDSWTSTITLARDAQRSPEDTLGALSRLETNGHVMLAEDARVRSRIAEIARELRHVKQRFKIDDAADRPYLVRNLKVELRDRNKPVRNRPLRPVFDEAIAASTPSQAKALEGLYRALAGQWGEGAALADFQRKGLLEGLEAWRGEGSPSLAISADTGSGKTEAAVLPLIAGALGDALEGIAGVRAILAYPRIRLAANQAQRLAGYLAASASIPNLPLLTLGLQVSDVPDSFEEMHERYREAWRPAGSNSFEFPFFACPTCGRGLHLRVGDGHHGVDALVCTTGDWRYDGWIGSKALLRTRPPSLFLPTTDSLHQWLHDPRYGALFGDDPRFSPPRAMLADEIHLYTHIHGAQVGMALRRLAGRAETSGRDTRPMVAIGMSATISDPAEAWGRLIGRDTVRTIRPEAAELDPNPRGREVFYFIQPEVESRGADIAGASTTIQSLMCIGHGMRRRTGTEGGYRGLVFFDSIDKMRRLHGAYVDAEEGKELASLRISDYGDDANGQPQTQCCREPIGCDRFADGECWWFAANDQRQCGADGRRVPATPLRVAHTPIYSGTSSDAEAVVKGSDIVFATSSLEVGYDDPDITFVYQHYAPQNLASFIQRKGRGGRGVDDRPTTAVTLSIYSPRDSWYFRRPAEMISPAGFRIPLNPDNYFVRRGQALTTLLDGLARSVARGGHLNPGTAPTREMLDGAGALVEAVLGRGIWAEFGVGDAQSFWAAAIAAQPTLSARYLNELRRGLRWAPDLLFDTINLPALTVEGPNVVGGRGEDIGLALAAIAPGNATRRYNSSIVHWCPPVHGRAPWLTTADYGQAERQPLRSDSEALLAELPVDVRDTLAGLHSDLCRPIVATLERMGWMAGAHWAAEVGCASDRNSSIVPLDPHSIPLRHDSSASLRGFLLVTAEPTRGREIAGASVPGIAGVSAFTGDDIAGADSGLNVARVFWGADAELRFDRRGVDPLSLSQIFIDPETERPLLHGYQVTTEGLRFTIDRQTLERCVDQTITEFAEGEGRLPWHEAQFLRYLIESRSRAIGIAGHDARLGADIIAAAAAHTTFAPLLRRLARFWSPAALKTLFQTVREQLLSQHPLMTAARVERAADMLGVDAFHAIFSEAVREVRDPEALRAYFISVILHSLTLRLKFLVTQVGQGDERQLLAHVKLPLQFGADAESSITICEAGAHGDGTVRGVVDNWHSLDALIGAGYLGTCPNADEDSLVRRFWSMPERHEAWRQADPRDATALAAIAAELAPEAESLPPVVVRVLFAQEAIEAEPFALYDIAAEIEDVRVRAFGDTDQPVLGWELAAAAVHAAGAGTAPVLRRLFDAYDALDPNAEGSLTPAARLAEQVFRLAAPLCADGCRSCVHQPSDLMSDSLAEASVSRSLLQRFLASVS</sequence>
<keyword evidence="3" id="KW-0347">Helicase</keyword>
<keyword evidence="7" id="KW-1185">Reference proteome</keyword>
<comment type="caution">
    <text evidence="6">The sequence shown here is derived from an EMBL/GenBank/DDBJ whole genome shotgun (WGS) entry which is preliminary data.</text>
</comment>
<dbReference type="InterPro" id="IPR041679">
    <property type="entry name" value="DNA2/NAM7-like_C"/>
</dbReference>
<organism evidence="6 7">
    <name type="scientific">Chelativorans salis</name>
    <dbReference type="NCBI Taxonomy" id="2978478"/>
    <lineage>
        <taxon>Bacteria</taxon>
        <taxon>Pseudomonadati</taxon>
        <taxon>Pseudomonadota</taxon>
        <taxon>Alphaproteobacteria</taxon>
        <taxon>Hyphomicrobiales</taxon>
        <taxon>Phyllobacteriaceae</taxon>
        <taxon>Chelativorans</taxon>
    </lineage>
</organism>
<dbReference type="InterPro" id="IPR011545">
    <property type="entry name" value="DEAD/DEAH_box_helicase_dom"/>
</dbReference>
<reference evidence="6 7" key="1">
    <citation type="submission" date="2022-09" db="EMBL/GenBank/DDBJ databases">
        <title>Chelativorans salina sp. nov., a novel slightly halophilic bacterium isolated from a saline lake sediment enrichment.</title>
        <authorList>
            <person name="Gao L."/>
            <person name="Fang B.-Z."/>
            <person name="Li W.-J."/>
        </authorList>
    </citation>
    <scope>NUCLEOTIDE SEQUENCE [LARGE SCALE GENOMIC DNA]</scope>
    <source>
        <strain evidence="6 7">EGI FJ00035</strain>
    </source>
</reference>
<keyword evidence="4" id="KW-0067">ATP-binding</keyword>
<evidence type="ECO:0000313" key="6">
    <source>
        <dbReference type="EMBL" id="MCT7376365.1"/>
    </source>
</evidence>
<name>A0ABT2LP77_9HYPH</name>
<dbReference type="PANTHER" id="PTHR43788:SF8">
    <property type="entry name" value="DNA-BINDING PROTEIN SMUBP-2"/>
    <property type="match status" value="1"/>
</dbReference>
<dbReference type="Gene3D" id="3.40.50.300">
    <property type="entry name" value="P-loop containing nucleotide triphosphate hydrolases"/>
    <property type="match status" value="4"/>
</dbReference>